<accession>A0ABR2JYS0</accession>
<keyword evidence="3" id="KW-1185">Reference proteome</keyword>
<evidence type="ECO:0000259" key="1">
    <source>
        <dbReference type="Pfam" id="PF00112"/>
    </source>
</evidence>
<dbReference type="InterPro" id="IPR000668">
    <property type="entry name" value="Peptidase_C1A_C"/>
</dbReference>
<protein>
    <recommendedName>
        <fullName evidence="1">Peptidase C1A papain C-terminal domain-containing protein</fullName>
    </recommendedName>
</protein>
<organism evidence="2 3">
    <name type="scientific">Tritrichomonas musculus</name>
    <dbReference type="NCBI Taxonomy" id="1915356"/>
    <lineage>
        <taxon>Eukaryota</taxon>
        <taxon>Metamonada</taxon>
        <taxon>Parabasalia</taxon>
        <taxon>Tritrichomonadida</taxon>
        <taxon>Tritrichomonadidae</taxon>
        <taxon>Tritrichomonas</taxon>
    </lineage>
</organism>
<name>A0ABR2JYS0_9EUKA</name>
<dbReference type="Gene3D" id="3.90.70.10">
    <property type="entry name" value="Cysteine proteinases"/>
    <property type="match status" value="1"/>
</dbReference>
<dbReference type="EMBL" id="JAPFFF010000008">
    <property type="protein sequence ID" value="KAK8883914.1"/>
    <property type="molecule type" value="Genomic_DNA"/>
</dbReference>
<comment type="caution">
    <text evidence="2">The sequence shown here is derived from an EMBL/GenBank/DDBJ whole genome shotgun (WGS) entry which is preliminary data.</text>
</comment>
<proteinExistence type="predicted"/>
<evidence type="ECO:0000313" key="3">
    <source>
        <dbReference type="Proteomes" id="UP001470230"/>
    </source>
</evidence>
<feature type="domain" description="Peptidase C1A papain C-terminal" evidence="1">
    <location>
        <begin position="5"/>
        <end position="69"/>
    </location>
</feature>
<evidence type="ECO:0000313" key="2">
    <source>
        <dbReference type="EMBL" id="KAK8883914.1"/>
    </source>
</evidence>
<gene>
    <name evidence="2" type="ORF">M9Y10_043016</name>
</gene>
<dbReference type="Proteomes" id="UP001470230">
    <property type="component" value="Unassembled WGS sequence"/>
</dbReference>
<dbReference type="SUPFAM" id="SSF54001">
    <property type="entry name" value="Cysteine proteinases"/>
    <property type="match status" value="1"/>
</dbReference>
<dbReference type="Pfam" id="PF00112">
    <property type="entry name" value="Peptidase_C1"/>
    <property type="match status" value="1"/>
</dbReference>
<reference evidence="2 3" key="1">
    <citation type="submission" date="2024-04" db="EMBL/GenBank/DDBJ databases">
        <title>Tritrichomonas musculus Genome.</title>
        <authorList>
            <person name="Alves-Ferreira E."/>
            <person name="Grigg M."/>
            <person name="Lorenzi H."/>
            <person name="Galac M."/>
        </authorList>
    </citation>
    <scope>NUCLEOTIDE SEQUENCE [LARGE SCALE GENOMIC DNA]</scope>
    <source>
        <strain evidence="2 3">EAF2021</strain>
    </source>
</reference>
<sequence>MDQAGQEPQLAEYIETYRPAVVSIDASNWSFQLYSEGIYDYPNCNPATFNLDCSCVGFGVEGDTKYWIVCYFLGKSLG</sequence>
<dbReference type="InterPro" id="IPR038765">
    <property type="entry name" value="Papain-like_cys_pep_sf"/>
</dbReference>